<evidence type="ECO:0000256" key="2">
    <source>
        <dbReference type="ARBA" id="ARBA00023002"/>
    </source>
</evidence>
<dbReference type="InterPro" id="IPR014710">
    <property type="entry name" value="RmlC-like_jellyroll"/>
</dbReference>
<dbReference type="InterPro" id="IPR011051">
    <property type="entry name" value="RmlC_Cupin_sf"/>
</dbReference>
<sequence>MATTRFEAKDPELDVLYQQLSEGGLQPLWELKGLLTPEPAVRGVPHRWPGKELRELGARAGDLVPVDRGGDRRVLACCNPGLGGAPYAVSTLWAAVQFLNGHEVAPAHRHTPAALRFIIEGSGVFTLVDGDPLHMGTGDLILTPSWTFHEHHNPTDQPMIWMDVLDLPVVAALDAVFFEEGPSEAADTSVADRSASERWYGAGPGLAPVGGPPLPPHRSPLLAYRWADTDRALTAQLQATGTAHARIRYTDPVRGGDVMPTMRCEIERVRTGARTGTARQTGGRVATVLHGNGRLRVGDQTYDVEPGDIVAIPSWTPWSIEADREIDLFSTSDAPVLEALGLYRELLGADA</sequence>
<dbReference type="GO" id="GO:0051213">
    <property type="term" value="F:dioxygenase activity"/>
    <property type="evidence" value="ECO:0007669"/>
    <property type="project" value="UniProtKB-KW"/>
</dbReference>
<accession>A0A6N7YLP4</accession>
<feature type="domain" description="Cupin type-2" evidence="3">
    <location>
        <begin position="268"/>
        <end position="321"/>
    </location>
</feature>
<dbReference type="PANTHER" id="PTHR41517">
    <property type="entry name" value="1,2-DIOXYGENASE PROTEIN-RELATED"/>
    <property type="match status" value="1"/>
</dbReference>
<dbReference type="EMBL" id="WMBA01000003">
    <property type="protein sequence ID" value="MTD52952.1"/>
    <property type="molecule type" value="Genomic_DNA"/>
</dbReference>
<name>A0A6N7YLP4_9PSEU</name>
<dbReference type="AlphaFoldDB" id="A0A6N7YLP4"/>
<dbReference type="OrthoDB" id="285029at2"/>
<feature type="domain" description="Cupin type-2" evidence="3">
    <location>
        <begin position="100"/>
        <end position="164"/>
    </location>
</feature>
<dbReference type="CDD" id="cd02216">
    <property type="entry name" value="cupin_GDO-like_N"/>
    <property type="match status" value="1"/>
</dbReference>
<evidence type="ECO:0000313" key="5">
    <source>
        <dbReference type="Proteomes" id="UP000440096"/>
    </source>
</evidence>
<evidence type="ECO:0000259" key="3">
    <source>
        <dbReference type="Pfam" id="PF07883"/>
    </source>
</evidence>
<protein>
    <submittedName>
        <fullName evidence="4">Cupin domain-containing protein</fullName>
    </submittedName>
</protein>
<organism evidence="4 5">
    <name type="scientific">Amycolatopsis pithecellobii</name>
    <dbReference type="NCBI Taxonomy" id="664692"/>
    <lineage>
        <taxon>Bacteria</taxon>
        <taxon>Bacillati</taxon>
        <taxon>Actinomycetota</taxon>
        <taxon>Actinomycetes</taxon>
        <taxon>Pseudonocardiales</taxon>
        <taxon>Pseudonocardiaceae</taxon>
        <taxon>Amycolatopsis</taxon>
    </lineage>
</organism>
<keyword evidence="2" id="KW-0560">Oxidoreductase</keyword>
<dbReference type="InterPro" id="IPR013096">
    <property type="entry name" value="Cupin_2"/>
</dbReference>
<reference evidence="4 5" key="1">
    <citation type="submission" date="2019-11" db="EMBL/GenBank/DDBJ databases">
        <title>Draft genome of Amycolatopsis RM579.</title>
        <authorList>
            <person name="Duangmal K."/>
            <person name="Mingma R."/>
        </authorList>
    </citation>
    <scope>NUCLEOTIDE SEQUENCE [LARGE SCALE GENOMIC DNA]</scope>
    <source>
        <strain evidence="4 5">RM579</strain>
    </source>
</reference>
<dbReference type="PANTHER" id="PTHR41517:SF1">
    <property type="entry name" value="CUPIN"/>
    <property type="match status" value="1"/>
</dbReference>
<evidence type="ECO:0000256" key="1">
    <source>
        <dbReference type="ARBA" id="ARBA00022964"/>
    </source>
</evidence>
<proteinExistence type="predicted"/>
<keyword evidence="1" id="KW-0223">Dioxygenase</keyword>
<dbReference type="Proteomes" id="UP000440096">
    <property type="component" value="Unassembled WGS sequence"/>
</dbReference>
<dbReference type="InterPro" id="IPR047183">
    <property type="entry name" value="GDO-like"/>
</dbReference>
<dbReference type="RefSeq" id="WP_154755212.1">
    <property type="nucleotide sequence ID" value="NZ_WMBA01000003.1"/>
</dbReference>
<gene>
    <name evidence="4" type="ORF">GKO32_03030</name>
</gene>
<keyword evidence="5" id="KW-1185">Reference proteome</keyword>
<comment type="caution">
    <text evidence="4">The sequence shown here is derived from an EMBL/GenBank/DDBJ whole genome shotgun (WGS) entry which is preliminary data.</text>
</comment>
<dbReference type="SUPFAM" id="SSF51182">
    <property type="entry name" value="RmlC-like cupins"/>
    <property type="match status" value="1"/>
</dbReference>
<dbReference type="Pfam" id="PF07883">
    <property type="entry name" value="Cupin_2"/>
    <property type="match status" value="2"/>
</dbReference>
<evidence type="ECO:0000313" key="4">
    <source>
        <dbReference type="EMBL" id="MTD52952.1"/>
    </source>
</evidence>
<dbReference type="Gene3D" id="2.60.120.10">
    <property type="entry name" value="Jelly Rolls"/>
    <property type="match status" value="1"/>
</dbReference>
<dbReference type="CDD" id="cd06992">
    <property type="entry name" value="cupin_GDO-like_C"/>
    <property type="match status" value="1"/>
</dbReference>